<name>A0A8K0JUV7_LADFU</name>
<reference evidence="11" key="1">
    <citation type="submission" date="2013-04" db="EMBL/GenBank/DDBJ databases">
        <authorList>
            <person name="Qu J."/>
            <person name="Murali S.C."/>
            <person name="Bandaranaike D."/>
            <person name="Bellair M."/>
            <person name="Blankenburg K."/>
            <person name="Chao H."/>
            <person name="Dinh H."/>
            <person name="Doddapaneni H."/>
            <person name="Downs B."/>
            <person name="Dugan-Rocha S."/>
            <person name="Elkadiri S."/>
            <person name="Gnanaolivu R.D."/>
            <person name="Hernandez B."/>
            <person name="Javaid M."/>
            <person name="Jayaseelan J.C."/>
            <person name="Lee S."/>
            <person name="Li M."/>
            <person name="Ming W."/>
            <person name="Munidasa M."/>
            <person name="Muniz J."/>
            <person name="Nguyen L."/>
            <person name="Ongeri F."/>
            <person name="Osuji N."/>
            <person name="Pu L.-L."/>
            <person name="Puazo M."/>
            <person name="Qu C."/>
            <person name="Quiroz J."/>
            <person name="Raj R."/>
            <person name="Weissenberger G."/>
            <person name="Xin Y."/>
            <person name="Zou X."/>
            <person name="Han Y."/>
            <person name="Richards S."/>
            <person name="Worley K."/>
            <person name="Muzny D."/>
            <person name="Gibbs R."/>
        </authorList>
    </citation>
    <scope>NUCLEOTIDE SEQUENCE</scope>
    <source>
        <strain evidence="11">Sampled in the wild</strain>
    </source>
</reference>
<evidence type="ECO:0000256" key="7">
    <source>
        <dbReference type="ARBA" id="ARBA00023136"/>
    </source>
</evidence>
<accession>A0A8K0JUV7</accession>
<protein>
    <recommendedName>
        <fullName evidence="9">Amino acid transporter</fullName>
    </recommendedName>
</protein>
<comment type="caution">
    <text evidence="11">The sequence shown here is derived from an EMBL/GenBank/DDBJ whole genome shotgun (WGS) entry which is preliminary data.</text>
</comment>
<dbReference type="Pfam" id="PF00375">
    <property type="entry name" value="SDF"/>
    <property type="match status" value="1"/>
</dbReference>
<evidence type="ECO:0000256" key="9">
    <source>
        <dbReference type="RuleBase" id="RU361216"/>
    </source>
</evidence>
<dbReference type="Proteomes" id="UP000792457">
    <property type="component" value="Unassembled WGS sequence"/>
</dbReference>
<dbReference type="InterPro" id="IPR018107">
    <property type="entry name" value="Na-dicarboxylate_symporter_CS"/>
</dbReference>
<sequence>MSQLGWFIFTIVLGVFLYQLIFMQLLYFAFIRRNPFKFYCGLAPATITAFATASTAAALPVTFRCMDEKVKVDPRISRFILPIGATVNMDGTALFVSVASIFIAQINDIPLGFGELATVCLTSTAASIASASVPSAALVLMLIVLTAIDAPVRDVSLLFAIDWFVDRIRTTNNMLGDCYAAAVVEQLSRRELAVSSSSASPGGSPASTTHFGAPGSLRADDAERGLVKPEANGHVIPMRFQEMTEREPEVVVLEIAVTNGRVKH</sequence>
<evidence type="ECO:0000256" key="2">
    <source>
        <dbReference type="ARBA" id="ARBA00006148"/>
    </source>
</evidence>
<proteinExistence type="inferred from homology"/>
<dbReference type="GO" id="GO:0015501">
    <property type="term" value="F:glutamate:sodium symporter activity"/>
    <property type="evidence" value="ECO:0007669"/>
    <property type="project" value="TreeGrafter"/>
</dbReference>
<evidence type="ECO:0000256" key="3">
    <source>
        <dbReference type="ARBA" id="ARBA00022448"/>
    </source>
</evidence>
<evidence type="ECO:0000313" key="12">
    <source>
        <dbReference type="Proteomes" id="UP000792457"/>
    </source>
</evidence>
<dbReference type="OrthoDB" id="5877963at2759"/>
<dbReference type="Gene3D" id="1.10.3860.10">
    <property type="entry name" value="Sodium:dicarboxylate symporter"/>
    <property type="match status" value="1"/>
</dbReference>
<feature type="transmembrane region" description="Helical" evidence="9">
    <location>
        <begin position="6"/>
        <end position="31"/>
    </location>
</feature>
<dbReference type="PROSITE" id="PS00714">
    <property type="entry name" value="NA_DICARBOXYL_SYMP_2"/>
    <property type="match status" value="1"/>
</dbReference>
<dbReference type="InterPro" id="IPR001991">
    <property type="entry name" value="Na-dicarboxylate_symporter"/>
</dbReference>
<feature type="transmembrane region" description="Helical" evidence="9">
    <location>
        <begin position="116"/>
        <end position="148"/>
    </location>
</feature>
<dbReference type="EMBL" id="KZ308128">
    <property type="protein sequence ID" value="KAG8222282.1"/>
    <property type="molecule type" value="Genomic_DNA"/>
</dbReference>
<keyword evidence="4 9" id="KW-0812">Transmembrane</keyword>
<comment type="subcellular location">
    <subcellularLocation>
        <location evidence="1 9">Membrane</location>
        <topology evidence="1 9">Multi-pass membrane protein</topology>
    </subcellularLocation>
</comment>
<keyword evidence="6 9" id="KW-1133">Transmembrane helix</keyword>
<reference evidence="11" key="2">
    <citation type="submission" date="2017-10" db="EMBL/GenBank/DDBJ databases">
        <title>Ladona fulva Genome sequencing and assembly.</title>
        <authorList>
            <person name="Murali S."/>
            <person name="Richards S."/>
            <person name="Bandaranaike D."/>
            <person name="Bellair M."/>
            <person name="Blankenburg K."/>
            <person name="Chao H."/>
            <person name="Dinh H."/>
            <person name="Doddapaneni H."/>
            <person name="Dugan-Rocha S."/>
            <person name="Elkadiri S."/>
            <person name="Gnanaolivu R."/>
            <person name="Hernandez B."/>
            <person name="Skinner E."/>
            <person name="Javaid M."/>
            <person name="Lee S."/>
            <person name="Li M."/>
            <person name="Ming W."/>
            <person name="Munidasa M."/>
            <person name="Muniz J."/>
            <person name="Nguyen L."/>
            <person name="Hughes D."/>
            <person name="Osuji N."/>
            <person name="Pu L.-L."/>
            <person name="Puazo M."/>
            <person name="Qu C."/>
            <person name="Quiroz J."/>
            <person name="Raj R."/>
            <person name="Weissenberger G."/>
            <person name="Xin Y."/>
            <person name="Zou X."/>
            <person name="Han Y."/>
            <person name="Worley K."/>
            <person name="Muzny D."/>
            <person name="Gibbs R."/>
        </authorList>
    </citation>
    <scope>NUCLEOTIDE SEQUENCE</scope>
    <source>
        <strain evidence="11">Sampled in the wild</strain>
    </source>
</reference>
<dbReference type="SUPFAM" id="SSF118215">
    <property type="entry name" value="Proton glutamate symport protein"/>
    <property type="match status" value="1"/>
</dbReference>
<evidence type="ECO:0000256" key="10">
    <source>
        <dbReference type="SAM" id="MobiDB-lite"/>
    </source>
</evidence>
<dbReference type="AlphaFoldDB" id="A0A8K0JUV7"/>
<keyword evidence="12" id="KW-1185">Reference proteome</keyword>
<keyword evidence="3 9" id="KW-0813">Transport</keyword>
<feature type="compositionally biased region" description="Low complexity" evidence="10">
    <location>
        <begin position="195"/>
        <end position="207"/>
    </location>
</feature>
<keyword evidence="8" id="KW-0325">Glycoprotein</keyword>
<evidence type="ECO:0000256" key="4">
    <source>
        <dbReference type="ARBA" id="ARBA00022692"/>
    </source>
</evidence>
<evidence type="ECO:0000256" key="5">
    <source>
        <dbReference type="ARBA" id="ARBA00022847"/>
    </source>
</evidence>
<feature type="region of interest" description="Disordered" evidence="10">
    <location>
        <begin position="195"/>
        <end position="215"/>
    </location>
</feature>
<dbReference type="InterPro" id="IPR050746">
    <property type="entry name" value="DAACS"/>
</dbReference>
<keyword evidence="5 9" id="KW-0769">Symport</keyword>
<feature type="transmembrane region" description="Helical" evidence="9">
    <location>
        <begin position="38"/>
        <end position="59"/>
    </location>
</feature>
<keyword evidence="7 9" id="KW-0472">Membrane</keyword>
<comment type="caution">
    <text evidence="9">Lacks conserved residue(s) required for the propagation of feature annotation.</text>
</comment>
<dbReference type="GO" id="GO:0015175">
    <property type="term" value="F:neutral L-amino acid transmembrane transporter activity"/>
    <property type="evidence" value="ECO:0007669"/>
    <property type="project" value="TreeGrafter"/>
</dbReference>
<dbReference type="InterPro" id="IPR036458">
    <property type="entry name" value="Na:dicarbo_symporter_sf"/>
</dbReference>
<dbReference type="PANTHER" id="PTHR11958:SF111">
    <property type="entry name" value="AMINO ACID TRANSPORTER"/>
    <property type="match status" value="1"/>
</dbReference>
<comment type="similarity">
    <text evidence="2 9">Belongs to the dicarboxylate/amino acid:cation symporter (DAACS) (TC 2.A.23) family.</text>
</comment>
<dbReference type="GO" id="GO:0005313">
    <property type="term" value="F:L-glutamate transmembrane transporter activity"/>
    <property type="evidence" value="ECO:0007669"/>
    <property type="project" value="TreeGrafter"/>
</dbReference>
<evidence type="ECO:0000313" key="11">
    <source>
        <dbReference type="EMBL" id="KAG8222282.1"/>
    </source>
</evidence>
<feature type="transmembrane region" description="Helical" evidence="9">
    <location>
        <begin position="79"/>
        <end position="104"/>
    </location>
</feature>
<dbReference type="PRINTS" id="PR00173">
    <property type="entry name" value="EDTRNSPORT"/>
</dbReference>
<organism evidence="11 12">
    <name type="scientific">Ladona fulva</name>
    <name type="common">Scarce chaser dragonfly</name>
    <name type="synonym">Libellula fulva</name>
    <dbReference type="NCBI Taxonomy" id="123851"/>
    <lineage>
        <taxon>Eukaryota</taxon>
        <taxon>Metazoa</taxon>
        <taxon>Ecdysozoa</taxon>
        <taxon>Arthropoda</taxon>
        <taxon>Hexapoda</taxon>
        <taxon>Insecta</taxon>
        <taxon>Pterygota</taxon>
        <taxon>Palaeoptera</taxon>
        <taxon>Odonata</taxon>
        <taxon>Epiprocta</taxon>
        <taxon>Anisoptera</taxon>
        <taxon>Libelluloidea</taxon>
        <taxon>Libellulidae</taxon>
        <taxon>Ladona</taxon>
    </lineage>
</organism>
<dbReference type="GO" id="GO:0005886">
    <property type="term" value="C:plasma membrane"/>
    <property type="evidence" value="ECO:0007669"/>
    <property type="project" value="TreeGrafter"/>
</dbReference>
<evidence type="ECO:0000256" key="1">
    <source>
        <dbReference type="ARBA" id="ARBA00004141"/>
    </source>
</evidence>
<evidence type="ECO:0000256" key="8">
    <source>
        <dbReference type="ARBA" id="ARBA00023180"/>
    </source>
</evidence>
<evidence type="ECO:0000256" key="6">
    <source>
        <dbReference type="ARBA" id="ARBA00022989"/>
    </source>
</evidence>
<gene>
    <name evidence="11" type="ORF">J437_LFUL003263</name>
</gene>
<dbReference type="PANTHER" id="PTHR11958">
    <property type="entry name" value="SODIUM/DICARBOXYLATE SYMPORTER-RELATED"/>
    <property type="match status" value="1"/>
</dbReference>